<dbReference type="EMBL" id="QAMZ01000034">
    <property type="protein sequence ID" value="PWL53667.1"/>
    <property type="molecule type" value="Genomic_DNA"/>
</dbReference>
<evidence type="ECO:0000313" key="1">
    <source>
        <dbReference type="EMBL" id="PWL53667.1"/>
    </source>
</evidence>
<dbReference type="SUPFAM" id="SSF48295">
    <property type="entry name" value="TrpR-like"/>
    <property type="match status" value="1"/>
</dbReference>
<dbReference type="InterPro" id="IPR010921">
    <property type="entry name" value="Trp_repressor/repl_initiator"/>
</dbReference>
<dbReference type="InterPro" id="IPR052057">
    <property type="entry name" value="IS150/IS1296_orfA-like"/>
</dbReference>
<feature type="non-terminal residue" evidence="1">
    <location>
        <position position="106"/>
    </location>
</feature>
<accession>A0A316M4Y2</accession>
<dbReference type="PANTHER" id="PTHR33795">
    <property type="entry name" value="INSERTION ELEMENT IS150 PROTEIN INSJ"/>
    <property type="match status" value="1"/>
</dbReference>
<dbReference type="Gene3D" id="1.10.10.10">
    <property type="entry name" value="Winged helix-like DNA-binding domain superfamily/Winged helix DNA-binding domain"/>
    <property type="match status" value="1"/>
</dbReference>
<proteinExistence type="predicted"/>
<gene>
    <name evidence="1" type="ORF">DBY38_06730</name>
</gene>
<dbReference type="AlphaFoldDB" id="A0A316M4Y2"/>
<protein>
    <submittedName>
        <fullName evidence="1">Transposase</fullName>
    </submittedName>
</protein>
<dbReference type="Proteomes" id="UP000246114">
    <property type="component" value="Unassembled WGS sequence"/>
</dbReference>
<dbReference type="GO" id="GO:0043565">
    <property type="term" value="F:sequence-specific DNA binding"/>
    <property type="evidence" value="ECO:0007669"/>
    <property type="project" value="InterPro"/>
</dbReference>
<name>A0A316M4Y2_9CLOT</name>
<comment type="caution">
    <text evidence="1">The sequence shown here is derived from an EMBL/GenBank/DDBJ whole genome shotgun (WGS) entry which is preliminary data.</text>
</comment>
<evidence type="ECO:0000313" key="2">
    <source>
        <dbReference type="Proteomes" id="UP000246114"/>
    </source>
</evidence>
<dbReference type="InterPro" id="IPR036388">
    <property type="entry name" value="WH-like_DNA-bd_sf"/>
</dbReference>
<reference evidence="1 2" key="1">
    <citation type="submission" date="2018-03" db="EMBL/GenBank/DDBJ databases">
        <title>The uncultured portion of the human microbiome is neutrally assembled.</title>
        <authorList>
            <person name="Jeraldo P."/>
            <person name="Boardman L."/>
            <person name="White B.A."/>
            <person name="Nelson H."/>
            <person name="Goldenfeld N."/>
            <person name="Chia N."/>
        </authorList>
    </citation>
    <scope>NUCLEOTIDE SEQUENCE [LARGE SCALE GENOMIC DNA]</scope>
    <source>
        <strain evidence="1">CIM:MAG 903</strain>
    </source>
</reference>
<dbReference type="PANTHER" id="PTHR33795:SF1">
    <property type="entry name" value="INSERTION ELEMENT IS150 PROTEIN INSJ"/>
    <property type="match status" value="1"/>
</dbReference>
<organism evidence="1 2">
    <name type="scientific">Clostridium cadaveris</name>
    <dbReference type="NCBI Taxonomy" id="1529"/>
    <lineage>
        <taxon>Bacteria</taxon>
        <taxon>Bacillati</taxon>
        <taxon>Bacillota</taxon>
        <taxon>Clostridia</taxon>
        <taxon>Eubacteriales</taxon>
        <taxon>Clostridiaceae</taxon>
        <taxon>Clostridium</taxon>
    </lineage>
</organism>
<sequence>MAKYSYEFKKKVVDAYLNGEGGYPYLAKTYGIPAWSNIKKWVLSYSKMGDEGLKRSRKKNNYSFEYKLHVVELYLSSEVSYQDLALQEKINNPVQICKWVNDFNIA</sequence>